<keyword evidence="3" id="KW-1185">Reference proteome</keyword>
<proteinExistence type="predicted"/>
<keyword evidence="1" id="KW-0732">Signal</keyword>
<sequence length="106" mass="11625">MRKLVFSALACVAFAGSGFASNEIVFEKQDFLAEMSNNNSEITESGGNPCKVYVWATGPDGKSDWKSGDGGSLSYDDCGKYKDGFVKDLREKGFTFEEENIKVIWG</sequence>
<dbReference type="STRING" id="1159016.SAMN02927937_00406"/>
<feature type="chain" id="PRO_5011439667" description="Beta/gamma crystallin 'Greek key' domain-containing protein" evidence="1">
    <location>
        <begin position="21"/>
        <end position="106"/>
    </location>
</feature>
<feature type="signal peptide" evidence="1">
    <location>
        <begin position="1"/>
        <end position="20"/>
    </location>
</feature>
<dbReference type="OrthoDB" id="1381391at2"/>
<dbReference type="Proteomes" id="UP000199634">
    <property type="component" value="Unassembled WGS sequence"/>
</dbReference>
<accession>A0A1H6JKL7</accession>
<organism evidence="2 3">
    <name type="scientific">Paenimyroides marinum</name>
    <dbReference type="NCBI Taxonomy" id="1159016"/>
    <lineage>
        <taxon>Bacteria</taxon>
        <taxon>Pseudomonadati</taxon>
        <taxon>Bacteroidota</taxon>
        <taxon>Flavobacteriia</taxon>
        <taxon>Flavobacteriales</taxon>
        <taxon>Flavobacteriaceae</taxon>
        <taxon>Paenimyroides</taxon>
    </lineage>
</organism>
<dbReference type="AlphaFoldDB" id="A0A1H6JKL7"/>
<dbReference type="RefSeq" id="WP_091095789.1">
    <property type="nucleotide sequence ID" value="NZ_FNXE01000003.1"/>
</dbReference>
<dbReference type="EMBL" id="FNXE01000003">
    <property type="protein sequence ID" value="SEH59777.1"/>
    <property type="molecule type" value="Genomic_DNA"/>
</dbReference>
<evidence type="ECO:0000256" key="1">
    <source>
        <dbReference type="SAM" id="SignalP"/>
    </source>
</evidence>
<gene>
    <name evidence="2" type="ORF">SAMN02927937_00406</name>
</gene>
<name>A0A1H6JKL7_9FLAO</name>
<evidence type="ECO:0008006" key="4">
    <source>
        <dbReference type="Google" id="ProtNLM"/>
    </source>
</evidence>
<protein>
    <recommendedName>
        <fullName evidence="4">Beta/gamma crystallin 'Greek key' domain-containing protein</fullName>
    </recommendedName>
</protein>
<evidence type="ECO:0000313" key="3">
    <source>
        <dbReference type="Proteomes" id="UP000199634"/>
    </source>
</evidence>
<evidence type="ECO:0000313" key="2">
    <source>
        <dbReference type="EMBL" id="SEH59777.1"/>
    </source>
</evidence>
<reference evidence="2 3" key="1">
    <citation type="submission" date="2016-10" db="EMBL/GenBank/DDBJ databases">
        <authorList>
            <person name="de Groot N.N."/>
        </authorList>
    </citation>
    <scope>NUCLEOTIDE SEQUENCE [LARGE SCALE GENOMIC DNA]</scope>
    <source>
        <strain evidence="2 3">CGMCC 1.10825</strain>
    </source>
</reference>